<organism evidence="2 3">
    <name type="scientific">Streptomyces stramineus</name>
    <dbReference type="NCBI Taxonomy" id="173861"/>
    <lineage>
        <taxon>Bacteria</taxon>
        <taxon>Bacillati</taxon>
        <taxon>Actinomycetota</taxon>
        <taxon>Actinomycetes</taxon>
        <taxon>Kitasatosporales</taxon>
        <taxon>Streptomycetaceae</taxon>
        <taxon>Streptomyces</taxon>
    </lineage>
</organism>
<name>A0ABN0ZCK8_9ACTN</name>
<sequence>MGSRLRKGAEPIIAGPAPAGTVAQTTCLRRLIGRTALVRNRPATGREGDKGRPVSKGRPASVGPRRSRQQVVAIGAAGKIPAPRLIEDLLADRLLFMGSVGVTTRAWIGNCP</sequence>
<evidence type="ECO:0000313" key="3">
    <source>
        <dbReference type="Proteomes" id="UP001499895"/>
    </source>
</evidence>
<evidence type="ECO:0000256" key="1">
    <source>
        <dbReference type="SAM" id="MobiDB-lite"/>
    </source>
</evidence>
<feature type="region of interest" description="Disordered" evidence="1">
    <location>
        <begin position="39"/>
        <end position="68"/>
    </location>
</feature>
<comment type="caution">
    <text evidence="2">The sequence shown here is derived from an EMBL/GenBank/DDBJ whole genome shotgun (WGS) entry which is preliminary data.</text>
</comment>
<reference evidence="2 3" key="1">
    <citation type="journal article" date="2019" name="Int. J. Syst. Evol. Microbiol.">
        <title>The Global Catalogue of Microorganisms (GCM) 10K type strain sequencing project: providing services to taxonomists for standard genome sequencing and annotation.</title>
        <authorList>
            <consortium name="The Broad Institute Genomics Platform"/>
            <consortium name="The Broad Institute Genome Sequencing Center for Infectious Disease"/>
            <person name="Wu L."/>
            <person name="Ma J."/>
        </authorList>
    </citation>
    <scope>NUCLEOTIDE SEQUENCE [LARGE SCALE GENOMIC DNA]</scope>
    <source>
        <strain evidence="2 3">JCM 10649</strain>
    </source>
</reference>
<dbReference type="EMBL" id="BAAAHB010000001">
    <property type="protein sequence ID" value="GAA0443032.1"/>
    <property type="molecule type" value="Genomic_DNA"/>
</dbReference>
<proteinExistence type="predicted"/>
<keyword evidence="3" id="KW-1185">Reference proteome</keyword>
<dbReference type="Proteomes" id="UP001499895">
    <property type="component" value="Unassembled WGS sequence"/>
</dbReference>
<accession>A0ABN0ZCK8</accession>
<protein>
    <submittedName>
        <fullName evidence="2">Uncharacterized protein</fullName>
    </submittedName>
</protein>
<evidence type="ECO:0000313" key="2">
    <source>
        <dbReference type="EMBL" id="GAA0443032.1"/>
    </source>
</evidence>
<gene>
    <name evidence="2" type="ORF">GCM10009544_02270</name>
</gene>